<keyword evidence="8" id="KW-1185">Reference proteome</keyword>
<evidence type="ECO:0000313" key="8">
    <source>
        <dbReference type="Proteomes" id="UP000288096"/>
    </source>
</evidence>
<reference evidence="8" key="2">
    <citation type="submission" date="2019-01" db="EMBL/GenBank/DDBJ databases">
        <title>Genome sequence of Desulfonema ishimotonii strain Tokyo 01.</title>
        <authorList>
            <person name="Fukui M."/>
        </authorList>
    </citation>
    <scope>NUCLEOTIDE SEQUENCE [LARGE SCALE GENOMIC DNA]</scope>
    <source>
        <strain evidence="8">Tokyo 01</strain>
    </source>
</reference>
<dbReference type="OrthoDB" id="9787825at2"/>
<dbReference type="NCBIfam" id="TIGR02469">
    <property type="entry name" value="CbiT"/>
    <property type="match status" value="1"/>
</dbReference>
<dbReference type="UniPathway" id="UPA00148"/>
<dbReference type="InterPro" id="IPR014776">
    <property type="entry name" value="4pyrrole_Mease_sub2"/>
</dbReference>
<evidence type="ECO:0000256" key="4">
    <source>
        <dbReference type="ARBA" id="ARBA00022679"/>
    </source>
</evidence>
<keyword evidence="5" id="KW-0949">S-adenosyl-L-methionine</keyword>
<dbReference type="InterPro" id="IPR006365">
    <property type="entry name" value="Cbl_synth_CobL"/>
</dbReference>
<keyword evidence="2" id="KW-0169">Cobalamin biosynthesis</keyword>
<evidence type="ECO:0000256" key="2">
    <source>
        <dbReference type="ARBA" id="ARBA00022573"/>
    </source>
</evidence>
<comment type="caution">
    <text evidence="7">The sequence shown here is derived from an EMBL/GenBank/DDBJ whole genome shotgun (WGS) entry which is preliminary data.</text>
</comment>
<dbReference type="EMBL" id="BEXT01000001">
    <property type="protein sequence ID" value="GBC64044.1"/>
    <property type="molecule type" value="Genomic_DNA"/>
</dbReference>
<dbReference type="InterPro" id="IPR050714">
    <property type="entry name" value="Cobalamin_biosynth_MTase"/>
</dbReference>
<evidence type="ECO:0000256" key="5">
    <source>
        <dbReference type="ARBA" id="ARBA00022691"/>
    </source>
</evidence>
<dbReference type="Proteomes" id="UP000288096">
    <property type="component" value="Unassembled WGS sequence"/>
</dbReference>
<evidence type="ECO:0000256" key="1">
    <source>
        <dbReference type="ARBA" id="ARBA00004953"/>
    </source>
</evidence>
<dbReference type="InterPro" id="IPR000878">
    <property type="entry name" value="4pyrrol_Mease"/>
</dbReference>
<dbReference type="SUPFAM" id="SSF53790">
    <property type="entry name" value="Tetrapyrrole methylase"/>
    <property type="match status" value="1"/>
</dbReference>
<dbReference type="RefSeq" id="WP_124331050.1">
    <property type="nucleotide sequence ID" value="NZ_BEXT01000001.1"/>
</dbReference>
<dbReference type="CDD" id="cd02440">
    <property type="entry name" value="AdoMet_MTases"/>
    <property type="match status" value="1"/>
</dbReference>
<dbReference type="SUPFAM" id="SSF53335">
    <property type="entry name" value="S-adenosyl-L-methionine-dependent methyltransferases"/>
    <property type="match status" value="1"/>
</dbReference>
<dbReference type="PIRSF" id="PIRSF036428">
    <property type="entry name" value="CobL"/>
    <property type="match status" value="1"/>
</dbReference>
<reference evidence="8" key="1">
    <citation type="submission" date="2017-11" db="EMBL/GenBank/DDBJ databases">
        <authorList>
            <person name="Watanabe M."/>
            <person name="Kojima H."/>
        </authorList>
    </citation>
    <scope>NUCLEOTIDE SEQUENCE [LARGE SCALE GENOMIC DNA]</scope>
    <source>
        <strain evidence="8">Tokyo 01</strain>
    </source>
</reference>
<dbReference type="PANTHER" id="PTHR43182:SF1">
    <property type="entry name" value="COBALT-PRECORRIN-7 C(5)-METHYLTRANSFERASE"/>
    <property type="match status" value="1"/>
</dbReference>
<evidence type="ECO:0000259" key="6">
    <source>
        <dbReference type="Pfam" id="PF00590"/>
    </source>
</evidence>
<dbReference type="GO" id="GO:0032259">
    <property type="term" value="P:methylation"/>
    <property type="evidence" value="ECO:0007669"/>
    <property type="project" value="UniProtKB-KW"/>
</dbReference>
<dbReference type="InterPro" id="IPR012818">
    <property type="entry name" value="CbiE"/>
</dbReference>
<dbReference type="GO" id="GO:0008276">
    <property type="term" value="F:protein methyltransferase activity"/>
    <property type="evidence" value="ECO:0007669"/>
    <property type="project" value="InterPro"/>
</dbReference>
<dbReference type="Gene3D" id="3.40.50.150">
    <property type="entry name" value="Vaccinia Virus protein VP39"/>
    <property type="match status" value="1"/>
</dbReference>
<sequence>MKPVSVIGLGLSPKDLTDAHLALIRQADVLVGGKRHLAFFHDVSALKRDITRDLKGAVAFIRNHMAERSVVVLASGDPLFYGIGALLIRSLGPENVRICPNISSVSAAFARIREPWQDACVLSLHGSFDRPVLLKALARSDKIALLTGPDRSPAWLAAFLLEREITDFEMCVLEQMGTETEQVAWYDLPLAAGHPFADPNVVILKRRPDARKPVPFYPGMPDHHFEHQRGLITKSEVRAVTLSKLRLCAAPHVMWDLGAGSGSVSVEAALMMQNGEVVAVEQHPDRVAQIRTNREKFGAVNLSVVEAVLPDGLGSLPRPDRVFIGGGGKNLGTIIRAAASRLSENGVIVANTVLLQNIGVAMNTLKELGFDTEITQIQVSTGNPMPWGERLAAQNPVWIISGFREEGKER</sequence>
<dbReference type="InterPro" id="IPR035996">
    <property type="entry name" value="4pyrrol_Methylase_sf"/>
</dbReference>
<gene>
    <name evidence="7" type="ORF">DENIS_5044</name>
</gene>
<evidence type="ECO:0000256" key="3">
    <source>
        <dbReference type="ARBA" id="ARBA00022603"/>
    </source>
</evidence>
<accession>A0A401G4A5</accession>
<dbReference type="GO" id="GO:0009236">
    <property type="term" value="P:cobalamin biosynthetic process"/>
    <property type="evidence" value="ECO:0007669"/>
    <property type="project" value="UniProtKB-UniPathway"/>
</dbReference>
<organism evidence="7 8">
    <name type="scientific">Desulfonema ishimotonii</name>
    <dbReference type="NCBI Taxonomy" id="45657"/>
    <lineage>
        <taxon>Bacteria</taxon>
        <taxon>Pseudomonadati</taxon>
        <taxon>Thermodesulfobacteriota</taxon>
        <taxon>Desulfobacteria</taxon>
        <taxon>Desulfobacterales</taxon>
        <taxon>Desulfococcaceae</taxon>
        <taxon>Desulfonema</taxon>
    </lineage>
</organism>
<feature type="domain" description="Tetrapyrrole methylase" evidence="6">
    <location>
        <begin position="4"/>
        <end position="184"/>
    </location>
</feature>
<dbReference type="InterPro" id="IPR014777">
    <property type="entry name" value="4pyrrole_Mease_sub1"/>
</dbReference>
<dbReference type="AlphaFoldDB" id="A0A401G4A5"/>
<dbReference type="InterPro" id="IPR029063">
    <property type="entry name" value="SAM-dependent_MTases_sf"/>
</dbReference>
<dbReference type="PANTHER" id="PTHR43182">
    <property type="entry name" value="COBALT-PRECORRIN-6B C(15)-METHYLTRANSFERASE (DECARBOXYLATING)"/>
    <property type="match status" value="1"/>
</dbReference>
<proteinExistence type="predicted"/>
<keyword evidence="3 7" id="KW-0489">Methyltransferase</keyword>
<dbReference type="Gene3D" id="3.40.1010.10">
    <property type="entry name" value="Cobalt-precorrin-4 Transmethylase, Domain 1"/>
    <property type="match status" value="1"/>
</dbReference>
<dbReference type="InterPro" id="IPR014008">
    <property type="entry name" value="Cbl_synth_MTase_CbiT"/>
</dbReference>
<dbReference type="NCBIfam" id="TIGR02467">
    <property type="entry name" value="CbiE"/>
    <property type="match status" value="1"/>
</dbReference>
<evidence type="ECO:0000313" key="7">
    <source>
        <dbReference type="EMBL" id="GBC64044.1"/>
    </source>
</evidence>
<dbReference type="Gene3D" id="3.30.950.10">
    <property type="entry name" value="Methyltransferase, Cobalt-precorrin-4 Transmethylase, Domain 2"/>
    <property type="match status" value="1"/>
</dbReference>
<comment type="pathway">
    <text evidence="1">Cofactor biosynthesis; adenosylcobalamin biosynthesis.</text>
</comment>
<dbReference type="CDD" id="cd11644">
    <property type="entry name" value="Precorrin-6Y-MT"/>
    <property type="match status" value="1"/>
</dbReference>
<name>A0A401G4A5_9BACT</name>
<protein>
    <submittedName>
        <fullName evidence="7">Bifunctional cobalt-precorrin-7 (C(5))-methyltra nsferase/cobalt-precorrin-6B (C(15))-methyltransferase</fullName>
    </submittedName>
</protein>
<dbReference type="Pfam" id="PF00590">
    <property type="entry name" value="TP_methylase"/>
    <property type="match status" value="1"/>
</dbReference>
<keyword evidence="4 7" id="KW-0808">Transferase</keyword>